<sequence length="106" mass="11451">MAGLSVSLRDFDKLSVLPARCKITIAAYPPEISLPVTDYKTCSLDSFLIIGSKVSTILRLTESTNGAECKISEQRVFCSTAVDVEDFSTLQISSVNLSSEDDVAKV</sequence>
<keyword evidence="2" id="KW-1185">Reference proteome</keyword>
<dbReference type="EMBL" id="JAEUBE010000295">
    <property type="protein sequence ID" value="KAH3665420.1"/>
    <property type="molecule type" value="Genomic_DNA"/>
</dbReference>
<comment type="caution">
    <text evidence="1">The sequence shown here is derived from an EMBL/GenBank/DDBJ whole genome shotgun (WGS) entry which is preliminary data.</text>
</comment>
<reference evidence="1" key="2">
    <citation type="submission" date="2021-01" db="EMBL/GenBank/DDBJ databases">
        <authorList>
            <person name="Schikora-Tamarit M.A."/>
        </authorList>
    </citation>
    <scope>NUCLEOTIDE SEQUENCE</scope>
    <source>
        <strain evidence="1">CBS6075</strain>
    </source>
</reference>
<organism evidence="1 2">
    <name type="scientific">Ogataea philodendri</name>
    <dbReference type="NCBI Taxonomy" id="1378263"/>
    <lineage>
        <taxon>Eukaryota</taxon>
        <taxon>Fungi</taxon>
        <taxon>Dikarya</taxon>
        <taxon>Ascomycota</taxon>
        <taxon>Saccharomycotina</taxon>
        <taxon>Pichiomycetes</taxon>
        <taxon>Pichiales</taxon>
        <taxon>Pichiaceae</taxon>
        <taxon>Ogataea</taxon>
    </lineage>
</organism>
<name>A0A9P8T4U4_9ASCO</name>
<evidence type="ECO:0000313" key="1">
    <source>
        <dbReference type="EMBL" id="KAH3665420.1"/>
    </source>
</evidence>
<dbReference type="AlphaFoldDB" id="A0A9P8T4U4"/>
<reference evidence="1" key="1">
    <citation type="journal article" date="2021" name="Open Biol.">
        <title>Shared evolutionary footprints suggest mitochondrial oxidative damage underlies multiple complex I losses in fungi.</title>
        <authorList>
            <person name="Schikora-Tamarit M.A."/>
            <person name="Marcet-Houben M."/>
            <person name="Nosek J."/>
            <person name="Gabaldon T."/>
        </authorList>
    </citation>
    <scope>NUCLEOTIDE SEQUENCE</scope>
    <source>
        <strain evidence="1">CBS6075</strain>
    </source>
</reference>
<protein>
    <submittedName>
        <fullName evidence="1">Uncharacterized protein</fullName>
    </submittedName>
</protein>
<evidence type="ECO:0000313" key="2">
    <source>
        <dbReference type="Proteomes" id="UP000769157"/>
    </source>
</evidence>
<accession>A0A9P8T4U4</accession>
<dbReference type="Proteomes" id="UP000769157">
    <property type="component" value="Unassembled WGS sequence"/>
</dbReference>
<gene>
    <name evidence="1" type="ORF">OGAPHI_003604</name>
</gene>
<dbReference type="GeneID" id="70235569"/>
<dbReference type="RefSeq" id="XP_046060624.1">
    <property type="nucleotide sequence ID" value="XM_046204596.1"/>
</dbReference>
<proteinExistence type="predicted"/>